<keyword evidence="2" id="KW-0238">DNA-binding</keyword>
<reference evidence="2 3" key="1">
    <citation type="submission" date="2019-11" db="EMBL/GenBank/DDBJ databases">
        <title>Nocardia sp. nov. CT2-14 isolated from soil.</title>
        <authorList>
            <person name="Kanchanasin P."/>
            <person name="Tanasupawat S."/>
            <person name="Yuki M."/>
            <person name="Kudo T."/>
        </authorList>
    </citation>
    <scope>NUCLEOTIDE SEQUENCE [LARGE SCALE GENOMIC DNA]</scope>
    <source>
        <strain evidence="2 3">CT2-14</strain>
    </source>
</reference>
<evidence type="ECO:0000256" key="1">
    <source>
        <dbReference type="SAM" id="MobiDB-lite"/>
    </source>
</evidence>
<sequence>MVQGGFASVARAQEERARLTATAQAGGRRVTITVNADGVVIKTEFSDDIDDLLFSEIAAAVTTATQEAAAQVRQKSQEIMTALRREQERMPTMSEFFPAMPDIQAMIPTPPEVSTAPPGSPERDAPDGSAPRFTDVEDWEHDARARNRSSIAAPDW</sequence>
<keyword evidence="3" id="KW-1185">Reference proteome</keyword>
<dbReference type="InterPro" id="IPR036894">
    <property type="entry name" value="YbaB-like_sf"/>
</dbReference>
<dbReference type="Gene3D" id="3.30.1310.10">
    <property type="entry name" value="Nucleoid-associated protein YbaB-like domain"/>
    <property type="match status" value="1"/>
</dbReference>
<protein>
    <submittedName>
        <fullName evidence="2">YbaB/EbfC family DNA-binding protein</fullName>
    </submittedName>
</protein>
<gene>
    <name evidence="2" type="ORF">GLP40_02000</name>
</gene>
<dbReference type="Pfam" id="PF02575">
    <property type="entry name" value="YbaB_DNA_bd"/>
    <property type="match status" value="1"/>
</dbReference>
<comment type="caution">
    <text evidence="2">The sequence shown here is derived from an EMBL/GenBank/DDBJ whole genome shotgun (WGS) entry which is preliminary data.</text>
</comment>
<proteinExistence type="predicted"/>
<dbReference type="SUPFAM" id="SSF82607">
    <property type="entry name" value="YbaB-like"/>
    <property type="match status" value="1"/>
</dbReference>
<organism evidence="2 3">
    <name type="scientific">Nocardia aurantiaca</name>
    <dbReference type="NCBI Taxonomy" id="2675850"/>
    <lineage>
        <taxon>Bacteria</taxon>
        <taxon>Bacillati</taxon>
        <taxon>Actinomycetota</taxon>
        <taxon>Actinomycetes</taxon>
        <taxon>Mycobacteriales</taxon>
        <taxon>Nocardiaceae</taxon>
        <taxon>Nocardia</taxon>
    </lineage>
</organism>
<dbReference type="EMBL" id="WMBB01000001">
    <property type="protein sequence ID" value="MTE11562.1"/>
    <property type="molecule type" value="Genomic_DNA"/>
</dbReference>
<dbReference type="InterPro" id="IPR004401">
    <property type="entry name" value="YbaB/EbfC"/>
</dbReference>
<dbReference type="AlphaFoldDB" id="A0A6I3KNJ0"/>
<feature type="region of interest" description="Disordered" evidence="1">
    <location>
        <begin position="105"/>
        <end position="156"/>
    </location>
</feature>
<dbReference type="GO" id="GO:0003677">
    <property type="term" value="F:DNA binding"/>
    <property type="evidence" value="ECO:0007669"/>
    <property type="project" value="UniProtKB-KW"/>
</dbReference>
<name>A0A6I3KNJ0_9NOCA</name>
<evidence type="ECO:0000313" key="2">
    <source>
        <dbReference type="EMBL" id="MTE11562.1"/>
    </source>
</evidence>
<evidence type="ECO:0000313" key="3">
    <source>
        <dbReference type="Proteomes" id="UP000432464"/>
    </source>
</evidence>
<accession>A0A6I3KNJ0</accession>
<dbReference type="Proteomes" id="UP000432464">
    <property type="component" value="Unassembled WGS sequence"/>
</dbReference>